<protein>
    <submittedName>
        <fullName evidence="2">11344_t:CDS:1</fullName>
    </submittedName>
</protein>
<evidence type="ECO:0000256" key="1">
    <source>
        <dbReference type="SAM" id="Coils"/>
    </source>
</evidence>
<comment type="caution">
    <text evidence="2">The sequence shown here is derived from an EMBL/GenBank/DDBJ whole genome shotgun (WGS) entry which is preliminary data.</text>
</comment>
<dbReference type="Gene3D" id="1.10.287.1490">
    <property type="match status" value="1"/>
</dbReference>
<name>A0A9N9D0T9_9GLOM</name>
<evidence type="ECO:0000313" key="2">
    <source>
        <dbReference type="EMBL" id="CAG8622113.1"/>
    </source>
</evidence>
<organism evidence="2 3">
    <name type="scientific">Funneliformis caledonium</name>
    <dbReference type="NCBI Taxonomy" id="1117310"/>
    <lineage>
        <taxon>Eukaryota</taxon>
        <taxon>Fungi</taxon>
        <taxon>Fungi incertae sedis</taxon>
        <taxon>Mucoromycota</taxon>
        <taxon>Glomeromycotina</taxon>
        <taxon>Glomeromycetes</taxon>
        <taxon>Glomerales</taxon>
        <taxon>Glomeraceae</taxon>
        <taxon>Funneliformis</taxon>
    </lineage>
</organism>
<dbReference type="EMBL" id="CAJVPQ010003245">
    <property type="protein sequence ID" value="CAG8622113.1"/>
    <property type="molecule type" value="Genomic_DNA"/>
</dbReference>
<evidence type="ECO:0000313" key="3">
    <source>
        <dbReference type="Proteomes" id="UP000789570"/>
    </source>
</evidence>
<keyword evidence="3" id="KW-1185">Reference proteome</keyword>
<dbReference type="OrthoDB" id="2327524at2759"/>
<feature type="coiled-coil region" evidence="1">
    <location>
        <begin position="82"/>
        <end position="116"/>
    </location>
</feature>
<dbReference type="Proteomes" id="UP000789570">
    <property type="component" value="Unassembled WGS sequence"/>
</dbReference>
<sequence length="150" mass="18200">MNMATNQSNHVIENYKSELVKKEEIIEKLFEEVDELKENQQERNNTFKKLEKQFKLLQVDYHKSLDTCNNITKENKNYCDKLDKVNLLLERSETEKNELKKQLFESQEKIHTLENYWNKRESEWRNQYDKLVSLYNDLETTIADWTGETD</sequence>
<dbReference type="AlphaFoldDB" id="A0A9N9D0T9"/>
<feature type="coiled-coil region" evidence="1">
    <location>
        <begin position="12"/>
        <end position="53"/>
    </location>
</feature>
<gene>
    <name evidence="2" type="ORF">FCALED_LOCUS9609</name>
</gene>
<reference evidence="2" key="1">
    <citation type="submission" date="2021-06" db="EMBL/GenBank/DDBJ databases">
        <authorList>
            <person name="Kallberg Y."/>
            <person name="Tangrot J."/>
            <person name="Rosling A."/>
        </authorList>
    </citation>
    <scope>NUCLEOTIDE SEQUENCE</scope>
    <source>
        <strain evidence="2">UK204</strain>
    </source>
</reference>
<proteinExistence type="predicted"/>
<keyword evidence="1" id="KW-0175">Coiled coil</keyword>
<accession>A0A9N9D0T9</accession>